<evidence type="ECO:0000313" key="1">
    <source>
        <dbReference type="EMBL" id="QJW84175.1"/>
    </source>
</evidence>
<name>A0ABX6P284_9BURK</name>
<reference evidence="1 2" key="1">
    <citation type="submission" date="2020-05" db="EMBL/GenBank/DDBJ databases">
        <title>Ramlibacter rhizophilus sp. nov., isolated from rhizosphere soil of national flower Mugunghwa from South Korea.</title>
        <authorList>
            <person name="Zheng-Fei Y."/>
            <person name="Huan T."/>
        </authorList>
    </citation>
    <scope>NUCLEOTIDE SEQUENCE [LARGE SCALE GENOMIC DNA]</scope>
    <source>
        <strain evidence="1 2">H242</strain>
    </source>
</reference>
<organism evidence="1 2">
    <name type="scientific">Ramlibacter terrae</name>
    <dbReference type="NCBI Taxonomy" id="2732511"/>
    <lineage>
        <taxon>Bacteria</taxon>
        <taxon>Pseudomonadati</taxon>
        <taxon>Pseudomonadota</taxon>
        <taxon>Betaproteobacteria</taxon>
        <taxon>Burkholderiales</taxon>
        <taxon>Comamonadaceae</taxon>
        <taxon>Ramlibacter</taxon>
    </lineage>
</organism>
<evidence type="ECO:0000313" key="2">
    <source>
        <dbReference type="Proteomes" id="UP000500826"/>
    </source>
</evidence>
<gene>
    <name evidence="1" type="ORF">HK414_10650</name>
</gene>
<sequence>MESSVDLLRGISPQLEQRAQSPAYRQLAADAGRKTVADFVRTGCSNRST</sequence>
<reference evidence="1 2" key="2">
    <citation type="submission" date="2020-05" db="EMBL/GenBank/DDBJ databases">
        <authorList>
            <person name="Khan S.A."/>
            <person name="Jeon C.O."/>
            <person name="Chun B.H."/>
        </authorList>
    </citation>
    <scope>NUCLEOTIDE SEQUENCE [LARGE SCALE GENOMIC DNA]</scope>
    <source>
        <strain evidence="1 2">H242</strain>
    </source>
</reference>
<dbReference type="Proteomes" id="UP000500826">
    <property type="component" value="Chromosome"/>
</dbReference>
<protein>
    <submittedName>
        <fullName evidence="1">Uncharacterized protein</fullName>
    </submittedName>
</protein>
<proteinExistence type="predicted"/>
<dbReference type="EMBL" id="CP053418">
    <property type="protein sequence ID" value="QJW84175.1"/>
    <property type="molecule type" value="Genomic_DNA"/>
</dbReference>
<keyword evidence="2" id="KW-1185">Reference proteome</keyword>
<accession>A0ABX6P284</accession>